<proteinExistence type="predicted"/>
<sequence>MRQSRVPRCRSLLGLFLRTAPMLNNGTGHHIHGGIFYNIGGDVNMRDLRTHHKFTLQDRSHAVPPQLPPGSTLGLEEARDKGPSRWQQVVQDDLCPTGLGLRATRLDPGSTRVVGRTENGAAAGSGHPQDADSRRRPNRSGMALNAATDDMRRSGSSSNVSFDNPLINRSPLTLETFQSDPPSQYISTAEHFSLRQNVNFFGTKTLAHRPGEMSDGKYTVFKGLCTELTCTAQTPTAEGEPRIGKGLWNGGLPSSFTHNDGYEMWRQIVPSKNLKLIYEIGSGPGYFFHAGQNKGDAVIIKVFNPGPVSKVRKHLYSTVDLSKGIIALEECRAAEGPLAEALKNNLAKSITLGFKMVYHRTFGISLGLMGADICA</sequence>
<comment type="caution">
    <text evidence="2">The sequence shown here is derived from an EMBL/GenBank/DDBJ whole genome shotgun (WGS) entry which is preliminary data.</text>
</comment>
<dbReference type="EMBL" id="JARIHO010000001">
    <property type="protein sequence ID" value="KAJ7369109.1"/>
    <property type="molecule type" value="Genomic_DNA"/>
</dbReference>
<gene>
    <name evidence="2" type="ORF">DFH08DRAFT_983982</name>
</gene>
<keyword evidence="3" id="KW-1185">Reference proteome</keyword>
<evidence type="ECO:0000256" key="1">
    <source>
        <dbReference type="SAM" id="MobiDB-lite"/>
    </source>
</evidence>
<dbReference type="Proteomes" id="UP001218218">
    <property type="component" value="Unassembled WGS sequence"/>
</dbReference>
<protein>
    <submittedName>
        <fullName evidence="2">Uncharacterized protein</fullName>
    </submittedName>
</protein>
<feature type="region of interest" description="Disordered" evidence="1">
    <location>
        <begin position="59"/>
        <end position="85"/>
    </location>
</feature>
<evidence type="ECO:0000313" key="3">
    <source>
        <dbReference type="Proteomes" id="UP001218218"/>
    </source>
</evidence>
<reference evidence="2" key="1">
    <citation type="submission" date="2023-03" db="EMBL/GenBank/DDBJ databases">
        <title>Massive genome expansion in bonnet fungi (Mycena s.s.) driven by repeated elements and novel gene families across ecological guilds.</title>
        <authorList>
            <consortium name="Lawrence Berkeley National Laboratory"/>
            <person name="Harder C.B."/>
            <person name="Miyauchi S."/>
            <person name="Viragh M."/>
            <person name="Kuo A."/>
            <person name="Thoen E."/>
            <person name="Andreopoulos B."/>
            <person name="Lu D."/>
            <person name="Skrede I."/>
            <person name="Drula E."/>
            <person name="Henrissat B."/>
            <person name="Morin E."/>
            <person name="Kohler A."/>
            <person name="Barry K."/>
            <person name="LaButti K."/>
            <person name="Morin E."/>
            <person name="Salamov A."/>
            <person name="Lipzen A."/>
            <person name="Mereny Z."/>
            <person name="Hegedus B."/>
            <person name="Baldrian P."/>
            <person name="Stursova M."/>
            <person name="Weitz H."/>
            <person name="Taylor A."/>
            <person name="Grigoriev I.V."/>
            <person name="Nagy L.G."/>
            <person name="Martin F."/>
            <person name="Kauserud H."/>
        </authorList>
    </citation>
    <scope>NUCLEOTIDE SEQUENCE</scope>
    <source>
        <strain evidence="2">CBHHK002</strain>
    </source>
</reference>
<evidence type="ECO:0000313" key="2">
    <source>
        <dbReference type="EMBL" id="KAJ7369109.1"/>
    </source>
</evidence>
<dbReference type="AlphaFoldDB" id="A0AAD7AW27"/>
<feature type="region of interest" description="Disordered" evidence="1">
    <location>
        <begin position="100"/>
        <end position="140"/>
    </location>
</feature>
<name>A0AAD7AW27_9AGAR</name>
<accession>A0AAD7AW27</accession>
<organism evidence="2 3">
    <name type="scientific">Mycena albidolilacea</name>
    <dbReference type="NCBI Taxonomy" id="1033008"/>
    <lineage>
        <taxon>Eukaryota</taxon>
        <taxon>Fungi</taxon>
        <taxon>Dikarya</taxon>
        <taxon>Basidiomycota</taxon>
        <taxon>Agaricomycotina</taxon>
        <taxon>Agaricomycetes</taxon>
        <taxon>Agaricomycetidae</taxon>
        <taxon>Agaricales</taxon>
        <taxon>Marasmiineae</taxon>
        <taxon>Mycenaceae</taxon>
        <taxon>Mycena</taxon>
    </lineage>
</organism>